<name>A0ACD3A3W7_9AGAR</name>
<accession>A0ACD3A3W7</accession>
<dbReference type="Proteomes" id="UP000308600">
    <property type="component" value="Unassembled WGS sequence"/>
</dbReference>
<reference evidence="1 2" key="1">
    <citation type="journal article" date="2019" name="Nat. Ecol. Evol.">
        <title>Megaphylogeny resolves global patterns of mushroom evolution.</title>
        <authorList>
            <person name="Varga T."/>
            <person name="Krizsan K."/>
            <person name="Foldi C."/>
            <person name="Dima B."/>
            <person name="Sanchez-Garcia M."/>
            <person name="Sanchez-Ramirez S."/>
            <person name="Szollosi G.J."/>
            <person name="Szarkandi J.G."/>
            <person name="Papp V."/>
            <person name="Albert L."/>
            <person name="Andreopoulos W."/>
            <person name="Angelini C."/>
            <person name="Antonin V."/>
            <person name="Barry K.W."/>
            <person name="Bougher N.L."/>
            <person name="Buchanan P."/>
            <person name="Buyck B."/>
            <person name="Bense V."/>
            <person name="Catcheside P."/>
            <person name="Chovatia M."/>
            <person name="Cooper J."/>
            <person name="Damon W."/>
            <person name="Desjardin D."/>
            <person name="Finy P."/>
            <person name="Geml J."/>
            <person name="Haridas S."/>
            <person name="Hughes K."/>
            <person name="Justo A."/>
            <person name="Karasinski D."/>
            <person name="Kautmanova I."/>
            <person name="Kiss B."/>
            <person name="Kocsube S."/>
            <person name="Kotiranta H."/>
            <person name="LaButti K.M."/>
            <person name="Lechner B.E."/>
            <person name="Liimatainen K."/>
            <person name="Lipzen A."/>
            <person name="Lukacs Z."/>
            <person name="Mihaltcheva S."/>
            <person name="Morgado L.N."/>
            <person name="Niskanen T."/>
            <person name="Noordeloos M.E."/>
            <person name="Ohm R.A."/>
            <person name="Ortiz-Santana B."/>
            <person name="Ovrebo C."/>
            <person name="Racz N."/>
            <person name="Riley R."/>
            <person name="Savchenko A."/>
            <person name="Shiryaev A."/>
            <person name="Soop K."/>
            <person name="Spirin V."/>
            <person name="Szebenyi C."/>
            <person name="Tomsovsky M."/>
            <person name="Tulloss R.E."/>
            <person name="Uehling J."/>
            <person name="Grigoriev I.V."/>
            <person name="Vagvolgyi C."/>
            <person name="Papp T."/>
            <person name="Martin F.M."/>
            <person name="Miettinen O."/>
            <person name="Hibbett D.S."/>
            <person name="Nagy L.G."/>
        </authorList>
    </citation>
    <scope>NUCLEOTIDE SEQUENCE [LARGE SCALE GENOMIC DNA]</scope>
    <source>
        <strain evidence="1 2">NL-1719</strain>
    </source>
</reference>
<protein>
    <submittedName>
        <fullName evidence="1">Uncharacterized protein</fullName>
    </submittedName>
</protein>
<dbReference type="EMBL" id="ML208810">
    <property type="protein sequence ID" value="TFK60221.1"/>
    <property type="molecule type" value="Genomic_DNA"/>
</dbReference>
<evidence type="ECO:0000313" key="1">
    <source>
        <dbReference type="EMBL" id="TFK60221.1"/>
    </source>
</evidence>
<proteinExistence type="predicted"/>
<sequence>MVSTSLSWSQGWAKGRHSANAVRTAFAIFSSSLESFLELQAYLVRTNVPLDTSAIRALFRARYKGWTVRFVPPLRLNALSFYITILSDSQPSNESPPLSTTASIRDGDGAFPMDAETNAHDAQTHSTFRQAWANFVQCSPFYHWSPCLYPPPFASPSGATVVLGDGNGAT</sequence>
<organism evidence="1 2">
    <name type="scientific">Pluteus cervinus</name>
    <dbReference type="NCBI Taxonomy" id="181527"/>
    <lineage>
        <taxon>Eukaryota</taxon>
        <taxon>Fungi</taxon>
        <taxon>Dikarya</taxon>
        <taxon>Basidiomycota</taxon>
        <taxon>Agaricomycotina</taxon>
        <taxon>Agaricomycetes</taxon>
        <taxon>Agaricomycetidae</taxon>
        <taxon>Agaricales</taxon>
        <taxon>Pluteineae</taxon>
        <taxon>Pluteaceae</taxon>
        <taxon>Pluteus</taxon>
    </lineage>
</organism>
<evidence type="ECO:0000313" key="2">
    <source>
        <dbReference type="Proteomes" id="UP000308600"/>
    </source>
</evidence>
<gene>
    <name evidence="1" type="ORF">BDN72DRAFT_905159</name>
</gene>
<keyword evidence="2" id="KW-1185">Reference proteome</keyword>